<feature type="transmembrane region" description="Helical" evidence="10">
    <location>
        <begin position="180"/>
        <end position="201"/>
    </location>
</feature>
<evidence type="ECO:0000256" key="2">
    <source>
        <dbReference type="ARBA" id="ARBA00010794"/>
    </source>
</evidence>
<feature type="transmembrane region" description="Helical" evidence="10">
    <location>
        <begin position="64"/>
        <end position="82"/>
    </location>
</feature>
<feature type="transmembrane region" description="Helical" evidence="10">
    <location>
        <begin position="256"/>
        <end position="275"/>
    </location>
</feature>
<dbReference type="InterPro" id="IPR032974">
    <property type="entry name" value="Polypren_kinase"/>
</dbReference>
<feature type="transmembrane region" description="Helical" evidence="10">
    <location>
        <begin position="356"/>
        <end position="372"/>
    </location>
</feature>
<feature type="transmembrane region" description="Helical" evidence="10">
    <location>
        <begin position="231"/>
        <end position="249"/>
    </location>
</feature>
<keyword evidence="7" id="KW-0256">Endoplasmic reticulum</keyword>
<evidence type="ECO:0000256" key="9">
    <source>
        <dbReference type="ARBA" id="ARBA00023136"/>
    </source>
</evidence>
<evidence type="ECO:0000313" key="12">
    <source>
        <dbReference type="Proteomes" id="UP001519460"/>
    </source>
</evidence>
<accession>A0ABD0JYK8</accession>
<organism evidence="11 12">
    <name type="scientific">Batillaria attramentaria</name>
    <dbReference type="NCBI Taxonomy" id="370345"/>
    <lineage>
        <taxon>Eukaryota</taxon>
        <taxon>Metazoa</taxon>
        <taxon>Spiralia</taxon>
        <taxon>Lophotrochozoa</taxon>
        <taxon>Mollusca</taxon>
        <taxon>Gastropoda</taxon>
        <taxon>Caenogastropoda</taxon>
        <taxon>Sorbeoconcha</taxon>
        <taxon>Cerithioidea</taxon>
        <taxon>Batillariidae</taxon>
        <taxon>Batillaria</taxon>
    </lineage>
</organism>
<evidence type="ECO:0000256" key="10">
    <source>
        <dbReference type="SAM" id="Phobius"/>
    </source>
</evidence>
<feature type="non-terminal residue" evidence="11">
    <location>
        <position position="455"/>
    </location>
</feature>
<evidence type="ECO:0000256" key="1">
    <source>
        <dbReference type="ARBA" id="ARBA00004477"/>
    </source>
</evidence>
<dbReference type="EC" id="2.7.1.108" evidence="3"/>
<proteinExistence type="inferred from homology"/>
<keyword evidence="12" id="KW-1185">Reference proteome</keyword>
<gene>
    <name evidence="11" type="ORF">BaRGS_00028721</name>
</gene>
<dbReference type="GO" id="GO:0004168">
    <property type="term" value="F:dolichol kinase activity"/>
    <property type="evidence" value="ECO:0007669"/>
    <property type="project" value="UniProtKB-EC"/>
</dbReference>
<evidence type="ECO:0000256" key="6">
    <source>
        <dbReference type="ARBA" id="ARBA00022777"/>
    </source>
</evidence>
<evidence type="ECO:0000256" key="8">
    <source>
        <dbReference type="ARBA" id="ARBA00022989"/>
    </source>
</evidence>
<protein>
    <recommendedName>
        <fullName evidence="3">dolichol kinase</fullName>
        <ecNumber evidence="3">2.7.1.108</ecNumber>
    </recommendedName>
</protein>
<feature type="non-terminal residue" evidence="11">
    <location>
        <position position="1"/>
    </location>
</feature>
<keyword evidence="6" id="KW-0418">Kinase</keyword>
<feature type="transmembrane region" description="Helical" evidence="10">
    <location>
        <begin position="94"/>
        <end position="110"/>
    </location>
</feature>
<evidence type="ECO:0000256" key="3">
    <source>
        <dbReference type="ARBA" id="ARBA00012132"/>
    </source>
</evidence>
<name>A0ABD0JYK8_9CAEN</name>
<evidence type="ECO:0000256" key="4">
    <source>
        <dbReference type="ARBA" id="ARBA00022679"/>
    </source>
</evidence>
<keyword evidence="9 10" id="KW-0472">Membrane</keyword>
<evidence type="ECO:0000256" key="7">
    <source>
        <dbReference type="ARBA" id="ARBA00022824"/>
    </source>
</evidence>
<comment type="similarity">
    <text evidence="2">Belongs to the polyprenol kinase family.</text>
</comment>
<sequence length="455" mass="49913">CLALQALAVFSFPSPGGREAIQPVLFRPKVYHGMYCVLLVPLAVLPEMGTFSVSGTDIQTDSGFLHSVIFLLEAGSAMLLLAPRMLKVAPGYGFYLLILVSSAVLLPSVFQEGMSITALMVGILVALSAVICFPKMTPKSFTLGELFVVSHLLAHFLWRITRWLEARLLSQTVPSITDGYVYIFMSVMLVFVTLASLPLLLMNTGHHIVLILLLYLCGQSAWEAWRWHLTGVMLVFVTLASLPVLLMNAGHHIVTFLLPYAGFAVAALVTLQIITHSNPLLWFLHFLWNTTRIRLLIWWFTLAMLTAVCVTAFTHSSPSRGRSSSARASSSVRKAFHFVVVAVYTPGLAADPQFLLLASVVAFAVLIVLEVARLSKVQMLGPAIEESFQVFADSQDQGRVLLTHIYLLVGLSLPLWLAHSVHAGDLNNYAGVLSLGIGDTFACLFGARYGRTRWP</sequence>
<dbReference type="EMBL" id="JACVVK020000290">
    <property type="protein sequence ID" value="KAK7479988.1"/>
    <property type="molecule type" value="Genomic_DNA"/>
</dbReference>
<keyword evidence="4" id="KW-0808">Transferase</keyword>
<keyword evidence="8 10" id="KW-1133">Transmembrane helix</keyword>
<dbReference type="AlphaFoldDB" id="A0ABD0JYK8"/>
<dbReference type="PANTHER" id="PTHR13205">
    <property type="entry name" value="TRANSMEMBRANE PROTEIN 15-RELATED"/>
    <property type="match status" value="1"/>
</dbReference>
<evidence type="ECO:0000256" key="5">
    <source>
        <dbReference type="ARBA" id="ARBA00022692"/>
    </source>
</evidence>
<dbReference type="Proteomes" id="UP001519460">
    <property type="component" value="Unassembled WGS sequence"/>
</dbReference>
<dbReference type="PANTHER" id="PTHR13205:SF15">
    <property type="entry name" value="DOLICHOL KINASE"/>
    <property type="match status" value="1"/>
</dbReference>
<keyword evidence="5 10" id="KW-0812">Transmembrane</keyword>
<feature type="transmembrane region" description="Helical" evidence="10">
    <location>
        <begin position="335"/>
        <end position="350"/>
    </location>
</feature>
<comment type="caution">
    <text evidence="11">The sequence shown here is derived from an EMBL/GenBank/DDBJ whole genome shotgun (WGS) entry which is preliminary data.</text>
</comment>
<dbReference type="GO" id="GO:0005789">
    <property type="term" value="C:endoplasmic reticulum membrane"/>
    <property type="evidence" value="ECO:0007669"/>
    <property type="project" value="UniProtKB-SubCell"/>
</dbReference>
<feature type="transmembrane region" description="Helical" evidence="10">
    <location>
        <begin position="400"/>
        <end position="417"/>
    </location>
</feature>
<evidence type="ECO:0000313" key="11">
    <source>
        <dbReference type="EMBL" id="KAK7479988.1"/>
    </source>
</evidence>
<feature type="transmembrane region" description="Helical" evidence="10">
    <location>
        <begin position="116"/>
        <end position="134"/>
    </location>
</feature>
<feature type="transmembrane region" description="Helical" evidence="10">
    <location>
        <begin position="295"/>
        <end position="314"/>
    </location>
</feature>
<reference evidence="11 12" key="1">
    <citation type="journal article" date="2023" name="Sci. Data">
        <title>Genome assembly of the Korean intertidal mud-creeper Batillaria attramentaria.</title>
        <authorList>
            <person name="Patra A.K."/>
            <person name="Ho P.T."/>
            <person name="Jun S."/>
            <person name="Lee S.J."/>
            <person name="Kim Y."/>
            <person name="Won Y.J."/>
        </authorList>
    </citation>
    <scope>NUCLEOTIDE SEQUENCE [LARGE SCALE GENOMIC DNA]</scope>
    <source>
        <strain evidence="11">Wonlab-2016</strain>
    </source>
</reference>
<comment type="subcellular location">
    <subcellularLocation>
        <location evidence="1">Endoplasmic reticulum membrane</location>
        <topology evidence="1">Multi-pass membrane protein</topology>
    </subcellularLocation>
</comment>
<feature type="transmembrane region" description="Helical" evidence="10">
    <location>
        <begin position="429"/>
        <end position="447"/>
    </location>
</feature>